<sequence>MAKKRADKATPGATSHETSQKTTQKTSEKASQKTQTSRVFDMIERLGNKLPDPFVLFVVLALIVIGLSAVANALGASAEHPQTGDDEAVRSLLSGEGIQFMLTSMLENFTGFAPLGLVLGIMLGIGLVEQVGYLDYAIRKSVSRVPGYLLPYMAVFVGIMGNIASDAAMVLIPPLMAMAFYKIGRHPIAGLVAGFAGAGAGFTANLMVAGTDALLAGITTEAARIVDDSVTVSPVANWYFNIVCVFVLTLVGGLITTRITERRLGTYDGDAVELEDDRAPTRREHKGFLLATGAGLLYVALIAVAVLIPGSPLQGEDGAVIESPFMDGIVPLILIFFIVIGVTYGIIVGKIKNTGDVSKHMAAAMATMGTYIVMVFAIAQFIEYFNWSNLGLWVAVSGAEFLERVGFTGVLLILTYSLFTVLLNLLITSGSAQWALQAPIFVPMLMQLGYHPGFIQAAYRIGDSSTNIVTPLFPFMPVILAYMQKYDKKAGIGTYISLMLPYAVGFFIAFNIVLYVFFFLGIPFGPGVPVYLE</sequence>
<evidence type="ECO:0000256" key="2">
    <source>
        <dbReference type="SAM" id="Phobius"/>
    </source>
</evidence>
<evidence type="ECO:0000256" key="1">
    <source>
        <dbReference type="SAM" id="MobiDB-lite"/>
    </source>
</evidence>
<feature type="transmembrane region" description="Helical" evidence="2">
    <location>
        <begin position="54"/>
        <end position="74"/>
    </location>
</feature>
<feature type="compositionally biased region" description="Low complexity" evidence="1">
    <location>
        <begin position="14"/>
        <end position="25"/>
    </location>
</feature>
<dbReference type="PANTHER" id="PTHR30282">
    <property type="entry name" value="P-AMINOBENZOYL GLUTAMATE TRANSPORTER"/>
    <property type="match status" value="1"/>
</dbReference>
<keyword evidence="2" id="KW-0472">Membrane</keyword>
<dbReference type="Pfam" id="PF03806">
    <property type="entry name" value="ABG_transport"/>
    <property type="match status" value="1"/>
</dbReference>
<dbReference type="Proteomes" id="UP001251870">
    <property type="component" value="Unassembled WGS sequence"/>
</dbReference>
<dbReference type="PANTHER" id="PTHR30282:SF0">
    <property type="entry name" value="P-AMINOBENZOYL-GLUTAMATE TRANSPORT PROTEIN"/>
    <property type="match status" value="1"/>
</dbReference>
<keyword evidence="4" id="KW-1185">Reference proteome</keyword>
<reference evidence="3 4" key="1">
    <citation type="submission" date="2023-09" db="EMBL/GenBank/DDBJ databases">
        <title>Description of three actinobacteria isolated from air of manufacturing shop in a pharmaceutical factory.</title>
        <authorList>
            <person name="Zhang D.-F."/>
        </authorList>
    </citation>
    <scope>NUCLEOTIDE SEQUENCE [LARGE SCALE GENOMIC DNA]</scope>
    <source>
        <strain evidence="3 4">LY-0111</strain>
    </source>
</reference>
<feature type="transmembrane region" description="Helical" evidence="2">
    <location>
        <begin position="439"/>
        <end position="459"/>
    </location>
</feature>
<feature type="transmembrane region" description="Helical" evidence="2">
    <location>
        <begin position="465"/>
        <end position="483"/>
    </location>
</feature>
<feature type="region of interest" description="Disordered" evidence="1">
    <location>
        <begin position="1"/>
        <end position="34"/>
    </location>
</feature>
<keyword evidence="2" id="KW-0812">Transmembrane</keyword>
<dbReference type="InterPro" id="IPR004697">
    <property type="entry name" value="AbgT"/>
</dbReference>
<accession>A0ABU2DTY4</accession>
<gene>
    <name evidence="3" type="ORF">RIL96_10370</name>
</gene>
<protein>
    <submittedName>
        <fullName evidence="3">AbgT family transporter</fullName>
    </submittedName>
</protein>
<comment type="caution">
    <text evidence="3">The sequence shown here is derived from an EMBL/GenBank/DDBJ whole genome shotgun (WGS) entry which is preliminary data.</text>
</comment>
<name>A0ABU2DTY4_9MICC</name>
<feature type="transmembrane region" description="Helical" evidence="2">
    <location>
        <begin position="148"/>
        <end position="176"/>
    </location>
</feature>
<evidence type="ECO:0000313" key="4">
    <source>
        <dbReference type="Proteomes" id="UP001251870"/>
    </source>
</evidence>
<feature type="transmembrane region" description="Helical" evidence="2">
    <location>
        <begin position="328"/>
        <end position="349"/>
    </location>
</feature>
<feature type="transmembrane region" description="Helical" evidence="2">
    <location>
        <begin position="238"/>
        <end position="257"/>
    </location>
</feature>
<organism evidence="3 4">
    <name type="scientific">Nesterenkonia aerolata</name>
    <dbReference type="NCBI Taxonomy" id="3074079"/>
    <lineage>
        <taxon>Bacteria</taxon>
        <taxon>Bacillati</taxon>
        <taxon>Actinomycetota</taxon>
        <taxon>Actinomycetes</taxon>
        <taxon>Micrococcales</taxon>
        <taxon>Micrococcaceae</taxon>
        <taxon>Nesterenkonia</taxon>
    </lineage>
</organism>
<proteinExistence type="predicted"/>
<dbReference type="EMBL" id="JAVKGR010000014">
    <property type="protein sequence ID" value="MDR8019967.1"/>
    <property type="molecule type" value="Genomic_DNA"/>
</dbReference>
<feature type="transmembrane region" description="Helical" evidence="2">
    <location>
        <begin position="361"/>
        <end position="385"/>
    </location>
</feature>
<evidence type="ECO:0000313" key="3">
    <source>
        <dbReference type="EMBL" id="MDR8019967.1"/>
    </source>
</evidence>
<feature type="transmembrane region" description="Helical" evidence="2">
    <location>
        <begin position="109"/>
        <end position="128"/>
    </location>
</feature>
<keyword evidence="2" id="KW-1133">Transmembrane helix</keyword>
<feature type="transmembrane region" description="Helical" evidence="2">
    <location>
        <begin position="405"/>
        <end position="427"/>
    </location>
</feature>
<feature type="transmembrane region" description="Helical" evidence="2">
    <location>
        <begin position="288"/>
        <end position="308"/>
    </location>
</feature>
<feature type="transmembrane region" description="Helical" evidence="2">
    <location>
        <begin position="495"/>
        <end position="522"/>
    </location>
</feature>
<feature type="transmembrane region" description="Helical" evidence="2">
    <location>
        <begin position="188"/>
        <end position="208"/>
    </location>
</feature>
<dbReference type="RefSeq" id="WP_310548954.1">
    <property type="nucleotide sequence ID" value="NZ_JAVKGR010000014.1"/>
</dbReference>